<feature type="domain" description="Sulfotransferase" evidence="4">
    <location>
        <begin position="184"/>
        <end position="332"/>
    </location>
</feature>
<dbReference type="PANTHER" id="PTHR10605">
    <property type="entry name" value="HEPARAN SULFATE SULFOTRANSFERASE"/>
    <property type="match status" value="1"/>
</dbReference>
<dbReference type="GO" id="GO:0008146">
    <property type="term" value="F:sulfotransferase activity"/>
    <property type="evidence" value="ECO:0007669"/>
    <property type="project" value="InterPro"/>
</dbReference>
<organism evidence="5 6">
    <name type="scientific">Chondrus crispus</name>
    <name type="common">Carrageen Irish moss</name>
    <name type="synonym">Polymorpha crispa</name>
    <dbReference type="NCBI Taxonomy" id="2769"/>
    <lineage>
        <taxon>Eukaryota</taxon>
        <taxon>Rhodophyta</taxon>
        <taxon>Florideophyceae</taxon>
        <taxon>Rhodymeniophycidae</taxon>
        <taxon>Gigartinales</taxon>
        <taxon>Gigartinaceae</taxon>
        <taxon>Chondrus</taxon>
    </lineage>
</organism>
<dbReference type="Gramene" id="CDF39397">
    <property type="protein sequence ID" value="CDF39397"/>
    <property type="gene ID" value="CHC_T00008796001"/>
</dbReference>
<evidence type="ECO:0000313" key="6">
    <source>
        <dbReference type="Proteomes" id="UP000012073"/>
    </source>
</evidence>
<dbReference type="RefSeq" id="XP_005719308.1">
    <property type="nucleotide sequence ID" value="XM_005719251.1"/>
</dbReference>
<dbReference type="Pfam" id="PF00685">
    <property type="entry name" value="Sulfotransfer_1"/>
    <property type="match status" value="1"/>
</dbReference>
<keyword evidence="1 5" id="KW-0808">Transferase</keyword>
<evidence type="ECO:0000256" key="2">
    <source>
        <dbReference type="ARBA" id="ARBA00023180"/>
    </source>
</evidence>
<feature type="binding site" evidence="3">
    <location>
        <position position="196"/>
    </location>
    <ligand>
        <name>3'-phosphoadenylyl sulfate</name>
        <dbReference type="ChEBI" id="CHEBI:58339"/>
    </ligand>
</feature>
<evidence type="ECO:0000256" key="1">
    <source>
        <dbReference type="ARBA" id="ARBA00022679"/>
    </source>
</evidence>
<dbReference type="InterPro" id="IPR000863">
    <property type="entry name" value="Sulfotransferase_dom"/>
</dbReference>
<protein>
    <submittedName>
        <fullName evidence="5">Carbohydrate sulfotransferase</fullName>
    </submittedName>
</protein>
<evidence type="ECO:0000259" key="4">
    <source>
        <dbReference type="Pfam" id="PF00685"/>
    </source>
</evidence>
<name>R7QLM0_CHOCR</name>
<accession>R7QLM0</accession>
<dbReference type="Proteomes" id="UP000012073">
    <property type="component" value="Unassembled WGS sequence"/>
</dbReference>
<dbReference type="AlphaFoldDB" id="R7QLM0"/>
<keyword evidence="2" id="KW-0325">Glycoprotein</keyword>
<sequence length="400" mass="45600">MNHIKRKSVPPLPLVTFLLGLLVIPLLSRLHPPPPPRPALPPTALAPHPETCAQWLSQQRQTRAYLDAYIIGVQKGATSELAMRLSHLSVLPRDMAKEWHYLERLLDPAHTPYPTALHMPYTGPDLGALRLAHYLSGFPGRNASVRAEEAIPLVDGAAAHNRTLVYDGTVEYMLSARVAFLAHALTPHAKVVLTVREPLRRARSQYNMMTRVFNAGRRRQGLAAVAATPERFHEILRKEMGRLGECGYDAETARLDRSTTDMLRCMMPEKHSFDDLLYVTRGLYHVHIETWRRHFPDHRMHFVSFDDVAMGRGEALQGLARFLCIREWDERLLKMYRDKGGSKSYGERAAEQGLDKLGFETYSGADRYMLEVLPQTREMVDRFYAAANVKLELMLGRKMW</sequence>
<dbReference type="PANTHER" id="PTHR10605:SF56">
    <property type="entry name" value="BIFUNCTIONAL HEPARAN SULFATE N-DEACETYLASE_N-SULFOTRANSFERASE"/>
    <property type="match status" value="1"/>
</dbReference>
<dbReference type="InterPro" id="IPR037359">
    <property type="entry name" value="NST/OST"/>
</dbReference>
<dbReference type="KEGG" id="ccp:CHC_T00008796001"/>
<proteinExistence type="predicted"/>
<gene>
    <name evidence="5" type="ORF">CHC_T00008796001</name>
</gene>
<dbReference type="Gene3D" id="3.40.50.300">
    <property type="entry name" value="P-loop containing nucleotide triphosphate hydrolases"/>
    <property type="match status" value="1"/>
</dbReference>
<dbReference type="EMBL" id="HG002029">
    <property type="protein sequence ID" value="CDF39397.1"/>
    <property type="molecule type" value="Genomic_DNA"/>
</dbReference>
<evidence type="ECO:0000313" key="5">
    <source>
        <dbReference type="EMBL" id="CDF39397.1"/>
    </source>
</evidence>
<dbReference type="OrthoDB" id="526228at2759"/>
<dbReference type="InterPro" id="IPR027417">
    <property type="entry name" value="P-loop_NTPase"/>
</dbReference>
<dbReference type="SUPFAM" id="SSF52540">
    <property type="entry name" value="P-loop containing nucleoside triphosphate hydrolases"/>
    <property type="match status" value="1"/>
</dbReference>
<dbReference type="GeneID" id="17327027"/>
<keyword evidence="6" id="KW-1185">Reference proteome</keyword>
<evidence type="ECO:0000256" key="3">
    <source>
        <dbReference type="PIRSR" id="PIRSR637359-2"/>
    </source>
</evidence>
<feature type="binding site" evidence="3">
    <location>
        <position position="204"/>
    </location>
    <ligand>
        <name>3'-phosphoadenylyl sulfate</name>
        <dbReference type="ChEBI" id="CHEBI:58339"/>
    </ligand>
</feature>
<dbReference type="STRING" id="2769.R7QLM0"/>
<reference evidence="6" key="1">
    <citation type="journal article" date="2013" name="Proc. Natl. Acad. Sci. U.S.A.">
        <title>Genome structure and metabolic features in the red seaweed Chondrus crispus shed light on evolution of the Archaeplastida.</title>
        <authorList>
            <person name="Collen J."/>
            <person name="Porcel B."/>
            <person name="Carre W."/>
            <person name="Ball S.G."/>
            <person name="Chaparro C."/>
            <person name="Tonon T."/>
            <person name="Barbeyron T."/>
            <person name="Michel G."/>
            <person name="Noel B."/>
            <person name="Valentin K."/>
            <person name="Elias M."/>
            <person name="Artiguenave F."/>
            <person name="Arun A."/>
            <person name="Aury J.M."/>
            <person name="Barbosa-Neto J.F."/>
            <person name="Bothwell J.H."/>
            <person name="Bouget F.Y."/>
            <person name="Brillet L."/>
            <person name="Cabello-Hurtado F."/>
            <person name="Capella-Gutierrez S."/>
            <person name="Charrier B."/>
            <person name="Cladiere L."/>
            <person name="Cock J.M."/>
            <person name="Coelho S.M."/>
            <person name="Colleoni C."/>
            <person name="Czjzek M."/>
            <person name="Da Silva C."/>
            <person name="Delage L."/>
            <person name="Denoeud F."/>
            <person name="Deschamps P."/>
            <person name="Dittami S.M."/>
            <person name="Gabaldon T."/>
            <person name="Gachon C.M."/>
            <person name="Groisillier A."/>
            <person name="Herve C."/>
            <person name="Jabbari K."/>
            <person name="Katinka M."/>
            <person name="Kloareg B."/>
            <person name="Kowalczyk N."/>
            <person name="Labadie K."/>
            <person name="Leblanc C."/>
            <person name="Lopez P.J."/>
            <person name="McLachlan D.H."/>
            <person name="Meslet-Cladiere L."/>
            <person name="Moustafa A."/>
            <person name="Nehr Z."/>
            <person name="Nyvall Collen P."/>
            <person name="Panaud O."/>
            <person name="Partensky F."/>
            <person name="Poulain J."/>
            <person name="Rensing S.A."/>
            <person name="Rousvoal S."/>
            <person name="Samson G."/>
            <person name="Symeonidi A."/>
            <person name="Weissenbach J."/>
            <person name="Zambounis A."/>
            <person name="Wincker P."/>
            <person name="Boyen C."/>
        </authorList>
    </citation>
    <scope>NUCLEOTIDE SEQUENCE [LARGE SCALE GENOMIC DNA]</scope>
    <source>
        <strain evidence="6">cv. Stackhouse</strain>
    </source>
</reference>